<organism evidence="2 3">
    <name type="scientific">Nepenthes gracilis</name>
    <name type="common">Slender pitcher plant</name>
    <dbReference type="NCBI Taxonomy" id="150966"/>
    <lineage>
        <taxon>Eukaryota</taxon>
        <taxon>Viridiplantae</taxon>
        <taxon>Streptophyta</taxon>
        <taxon>Embryophyta</taxon>
        <taxon>Tracheophyta</taxon>
        <taxon>Spermatophyta</taxon>
        <taxon>Magnoliopsida</taxon>
        <taxon>eudicotyledons</taxon>
        <taxon>Gunneridae</taxon>
        <taxon>Pentapetalae</taxon>
        <taxon>Caryophyllales</taxon>
        <taxon>Nepenthaceae</taxon>
        <taxon>Nepenthes</taxon>
    </lineage>
</organism>
<name>A0AAD3S4F6_NEPGR</name>
<evidence type="ECO:0000256" key="1">
    <source>
        <dbReference type="SAM" id="MobiDB-lite"/>
    </source>
</evidence>
<dbReference type="GO" id="GO:0007034">
    <property type="term" value="P:vacuolar transport"/>
    <property type="evidence" value="ECO:0007669"/>
    <property type="project" value="InterPro"/>
</dbReference>
<evidence type="ECO:0000313" key="3">
    <source>
        <dbReference type="Proteomes" id="UP001279734"/>
    </source>
</evidence>
<feature type="region of interest" description="Disordered" evidence="1">
    <location>
        <begin position="1"/>
        <end position="35"/>
    </location>
</feature>
<accession>A0AAD3S4F6</accession>
<dbReference type="Gene3D" id="6.10.140.1230">
    <property type="match status" value="1"/>
</dbReference>
<comment type="caution">
    <text evidence="2">The sequence shown here is derived from an EMBL/GenBank/DDBJ whole genome shotgun (WGS) entry which is preliminary data.</text>
</comment>
<protein>
    <submittedName>
        <fullName evidence="2">Uncharacterized protein</fullName>
    </submittedName>
</protein>
<dbReference type="InterPro" id="IPR005024">
    <property type="entry name" value="Snf7_fam"/>
</dbReference>
<dbReference type="PANTHER" id="PTHR10476">
    <property type="entry name" value="CHARGED MULTIVESICULAR BODY PROTEIN"/>
    <property type="match status" value="1"/>
</dbReference>
<keyword evidence="3" id="KW-1185">Reference proteome</keyword>
<gene>
    <name evidence="2" type="ORF">Nepgr_006136</name>
</gene>
<reference evidence="2" key="1">
    <citation type="submission" date="2023-05" db="EMBL/GenBank/DDBJ databases">
        <title>Nepenthes gracilis genome sequencing.</title>
        <authorList>
            <person name="Fukushima K."/>
        </authorList>
    </citation>
    <scope>NUCLEOTIDE SEQUENCE</scope>
    <source>
        <strain evidence="2">SING2019-196</strain>
    </source>
</reference>
<dbReference type="EMBL" id="BSYO01000005">
    <property type="protein sequence ID" value="GMH04297.1"/>
    <property type="molecule type" value="Genomic_DNA"/>
</dbReference>
<dbReference type="Proteomes" id="UP001279734">
    <property type="component" value="Unassembled WGS sequence"/>
</dbReference>
<feature type="compositionally biased region" description="Basic and acidic residues" evidence="1">
    <location>
        <begin position="26"/>
        <end position="35"/>
    </location>
</feature>
<evidence type="ECO:0000313" key="2">
    <source>
        <dbReference type="EMBL" id="GMH04297.1"/>
    </source>
</evidence>
<sequence length="152" mass="17240">MSHMMLKVASREQWKTRSSSLLAKPHSNEPDHGAEIHLQISSTRSSRVREGRKIGKLKVKKAIEKGNIDGPRIYGENAIRKRTEQMNYLRLASRLDAVVACLDTQAKMQTIGKSIPTIVKSQESALKTGNLQKMLEMMDQFEKQFVNMEVQS</sequence>
<proteinExistence type="predicted"/>
<dbReference type="AlphaFoldDB" id="A0AAD3S4F6"/>